<sequence length="85" mass="9412">MLLLGNEHPLPSGTCVQDISAKKPHLTSQLLMKYMENNTGEENAMSDNVNREHAEVEDIEDEPEGEKTQLAESLSGSDEEEALRS</sequence>
<dbReference type="Proteomes" id="UP001159363">
    <property type="component" value="Chromosome 3"/>
</dbReference>
<feature type="compositionally biased region" description="Polar residues" evidence="1">
    <location>
        <begin position="38"/>
        <end position="48"/>
    </location>
</feature>
<dbReference type="EMBL" id="JARBHB010000003">
    <property type="protein sequence ID" value="KAJ8890807.1"/>
    <property type="molecule type" value="Genomic_DNA"/>
</dbReference>
<reference evidence="2 3" key="1">
    <citation type="submission" date="2023-02" db="EMBL/GenBank/DDBJ databases">
        <title>LHISI_Scaffold_Assembly.</title>
        <authorList>
            <person name="Stuart O.P."/>
            <person name="Cleave R."/>
            <person name="Magrath M.J.L."/>
            <person name="Mikheyev A.S."/>
        </authorList>
    </citation>
    <scope>NUCLEOTIDE SEQUENCE [LARGE SCALE GENOMIC DNA]</scope>
    <source>
        <strain evidence="2">Daus_M_001</strain>
        <tissue evidence="2">Leg muscle</tissue>
    </source>
</reference>
<evidence type="ECO:0000313" key="2">
    <source>
        <dbReference type="EMBL" id="KAJ8890807.1"/>
    </source>
</evidence>
<protein>
    <submittedName>
        <fullName evidence="2">Uncharacterized protein</fullName>
    </submittedName>
</protein>
<feature type="region of interest" description="Disordered" evidence="1">
    <location>
        <begin position="38"/>
        <end position="85"/>
    </location>
</feature>
<gene>
    <name evidence="2" type="ORF">PR048_010316</name>
</gene>
<keyword evidence="3" id="KW-1185">Reference proteome</keyword>
<accession>A0ABQ9I2C9</accession>
<comment type="caution">
    <text evidence="2">The sequence shown here is derived from an EMBL/GenBank/DDBJ whole genome shotgun (WGS) entry which is preliminary data.</text>
</comment>
<evidence type="ECO:0000313" key="3">
    <source>
        <dbReference type="Proteomes" id="UP001159363"/>
    </source>
</evidence>
<proteinExistence type="predicted"/>
<name>A0ABQ9I2C9_9NEOP</name>
<organism evidence="2 3">
    <name type="scientific">Dryococelus australis</name>
    <dbReference type="NCBI Taxonomy" id="614101"/>
    <lineage>
        <taxon>Eukaryota</taxon>
        <taxon>Metazoa</taxon>
        <taxon>Ecdysozoa</taxon>
        <taxon>Arthropoda</taxon>
        <taxon>Hexapoda</taxon>
        <taxon>Insecta</taxon>
        <taxon>Pterygota</taxon>
        <taxon>Neoptera</taxon>
        <taxon>Polyneoptera</taxon>
        <taxon>Phasmatodea</taxon>
        <taxon>Verophasmatodea</taxon>
        <taxon>Anareolatae</taxon>
        <taxon>Phasmatidae</taxon>
        <taxon>Eurycanthinae</taxon>
        <taxon>Dryococelus</taxon>
    </lineage>
</organism>
<evidence type="ECO:0000256" key="1">
    <source>
        <dbReference type="SAM" id="MobiDB-lite"/>
    </source>
</evidence>